<dbReference type="GO" id="GO:0016020">
    <property type="term" value="C:membrane"/>
    <property type="evidence" value="ECO:0007669"/>
    <property type="project" value="UniProtKB-SubCell"/>
</dbReference>
<dbReference type="WBParaSite" id="GPUH_0000710501-mRNA-1">
    <property type="protein sequence ID" value="GPUH_0000710501-mRNA-1"/>
    <property type="gene ID" value="GPUH_0000710501"/>
</dbReference>
<comment type="subcellular location">
    <subcellularLocation>
        <location evidence="1">Membrane</location>
        <topology evidence="1">Multi-pass membrane protein</topology>
    </subcellularLocation>
</comment>
<dbReference type="EMBL" id="UYRT01017786">
    <property type="protein sequence ID" value="VDK57197.1"/>
    <property type="molecule type" value="Genomic_DNA"/>
</dbReference>
<accession>A0A183DEF5</accession>
<evidence type="ECO:0000256" key="4">
    <source>
        <dbReference type="ARBA" id="ARBA00023136"/>
    </source>
</evidence>
<evidence type="ECO:0000313" key="7">
    <source>
        <dbReference type="WBParaSite" id="GPUH_0000710501-mRNA-1"/>
    </source>
</evidence>
<dbReference type="OrthoDB" id="5847499at2759"/>
<sequence length="54" mass="5843">MPASTSQFSRVAFLTLLERHLLGGSQCPIGPNKVGYSGLLQAIFDGLQLINRPE</sequence>
<dbReference type="Proteomes" id="UP000271098">
    <property type="component" value="Unassembled WGS sequence"/>
</dbReference>
<reference evidence="7" key="1">
    <citation type="submission" date="2016-06" db="UniProtKB">
        <authorList>
            <consortium name="WormBaseParasite"/>
        </authorList>
    </citation>
    <scope>IDENTIFICATION</scope>
</reference>
<dbReference type="Pfam" id="PF00146">
    <property type="entry name" value="NADHdh"/>
    <property type="match status" value="1"/>
</dbReference>
<keyword evidence="3" id="KW-1133">Transmembrane helix</keyword>
<evidence type="ECO:0000313" key="6">
    <source>
        <dbReference type="Proteomes" id="UP000271098"/>
    </source>
</evidence>
<evidence type="ECO:0000256" key="3">
    <source>
        <dbReference type="ARBA" id="ARBA00022989"/>
    </source>
</evidence>
<name>A0A183DEF5_9BILA</name>
<keyword evidence="4" id="KW-0472">Membrane</keyword>
<evidence type="ECO:0000256" key="1">
    <source>
        <dbReference type="ARBA" id="ARBA00004141"/>
    </source>
</evidence>
<reference evidence="5 6" key="2">
    <citation type="submission" date="2018-11" db="EMBL/GenBank/DDBJ databases">
        <authorList>
            <consortium name="Pathogen Informatics"/>
        </authorList>
    </citation>
    <scope>NUCLEOTIDE SEQUENCE [LARGE SCALE GENOMIC DNA]</scope>
</reference>
<dbReference type="AlphaFoldDB" id="A0A183DEF5"/>
<protein>
    <submittedName>
        <fullName evidence="7">NADH-ubiquinone oxidoreductase chain 1</fullName>
    </submittedName>
</protein>
<keyword evidence="2" id="KW-0812">Transmembrane</keyword>
<dbReference type="InterPro" id="IPR001694">
    <property type="entry name" value="NADH_UbQ_OxRdtase_su1/FPO"/>
</dbReference>
<evidence type="ECO:0000256" key="2">
    <source>
        <dbReference type="ARBA" id="ARBA00022692"/>
    </source>
</evidence>
<organism evidence="7">
    <name type="scientific">Gongylonema pulchrum</name>
    <dbReference type="NCBI Taxonomy" id="637853"/>
    <lineage>
        <taxon>Eukaryota</taxon>
        <taxon>Metazoa</taxon>
        <taxon>Ecdysozoa</taxon>
        <taxon>Nematoda</taxon>
        <taxon>Chromadorea</taxon>
        <taxon>Rhabditida</taxon>
        <taxon>Spirurina</taxon>
        <taxon>Spiruromorpha</taxon>
        <taxon>Spiruroidea</taxon>
        <taxon>Gongylonematidae</taxon>
        <taxon>Gongylonema</taxon>
    </lineage>
</organism>
<gene>
    <name evidence="5" type="ORF">GPUH_LOCUS7098</name>
</gene>
<keyword evidence="6" id="KW-1185">Reference proteome</keyword>
<proteinExistence type="predicted"/>
<evidence type="ECO:0000313" key="5">
    <source>
        <dbReference type="EMBL" id="VDK57197.1"/>
    </source>
</evidence>